<feature type="compositionally biased region" description="Basic and acidic residues" evidence="3">
    <location>
        <begin position="178"/>
        <end position="188"/>
    </location>
</feature>
<evidence type="ECO:0000256" key="2">
    <source>
        <dbReference type="ARBA" id="ARBA00023235"/>
    </source>
</evidence>
<feature type="compositionally biased region" description="Low complexity" evidence="3">
    <location>
        <begin position="227"/>
        <end position="246"/>
    </location>
</feature>
<feature type="region of interest" description="Disordered" evidence="3">
    <location>
        <begin position="113"/>
        <end position="143"/>
    </location>
</feature>
<evidence type="ECO:0000313" key="5">
    <source>
        <dbReference type="EMBL" id="KAK0548130.1"/>
    </source>
</evidence>
<dbReference type="CDD" id="cd02576">
    <property type="entry name" value="PseudoU_synth_ScPUS7"/>
    <property type="match status" value="1"/>
</dbReference>
<feature type="region of interest" description="Disordered" evidence="3">
    <location>
        <begin position="668"/>
        <end position="704"/>
    </location>
</feature>
<reference evidence="5" key="1">
    <citation type="journal article" date="2023" name="PhytoFront">
        <title>Draft Genome Resources of Seven Strains of Tilletia horrida, Causal Agent of Kernel Smut of Rice.</title>
        <authorList>
            <person name="Khanal S."/>
            <person name="Antony Babu S."/>
            <person name="Zhou X.G."/>
        </authorList>
    </citation>
    <scope>NUCLEOTIDE SEQUENCE</scope>
    <source>
        <strain evidence="5">TX6</strain>
    </source>
</reference>
<dbReference type="GO" id="GO:0001522">
    <property type="term" value="P:pseudouridine synthesis"/>
    <property type="evidence" value="ECO:0007669"/>
    <property type="project" value="InterPro"/>
</dbReference>
<sequence>METNPEPMDGPESRKRTASASGPASIKRPRTEQSHAPTPFSERAVGIEEYIDAASRPAFHAIIKQRFTDFQVFEVDQHGQIQHITSLHPPATQPPSALEQRLQRELHPELKAAATKDHQQQQESSTSDTKESTSEEEQRPSWDKLDTALVAKLGSLFDEPAIQDLKQLWDSGPQIPPKTDKESTRDPRTVTTNPLTDKAGRTAAHALIRELFQGYLVTESSNKYMAKPAPAPAADPQDTTATSTAPRIDVRWTVSGKPDKSNPQKRNAGHHKDDHPPYLHFLLQKTNRDSHEALALLSRALQLPPGAGARAANGRGRGGRGGGHGGPSRDLTVAGTKDRRSVSVQRVSLLRRGKTPEQVWALANGLDTDFDSDIAGPSSGGRGGRGGGRGGRGRGRGGFHGPGGRDSPASFLAALKQRAPKGLRIAHLQYANTPFRLGDLSGNEFLITLRNVKLLEDSSASAAHDFGREKEIIAQAMDVLKHQGFINYYGMQRFGTSDLSTHELGIPLFHEDYKRTIELILGTRPSTSSGTPSSEATPAPSSTSSYSNDAITARALYAQGHLQKAYESFPPSYVAERAILARLLSEERRQGWDKIPTDEDGMNERSILKRDWLAAFGAVPKTLRMMYVHAYQSYIWNKMVSERVRRFGVDKPVIGDYVFIDPQEADEAGLEEEDGGAAEVTDDQHEHEDGAANGAESNIRKGAKPKVKALKSEEEIAQYAITDVVMPLPGSEITFEPGSWLETLYVELLAADGLQPEDIGSSKQPEYALRGAYRKMLHQPRSLSYKLMRYTDTNIDLALSDEDRLLGFPAPPESEDGQFLALQIRMVLGTSAYATMALREVLKSDTSAAAQRELTLKSEDQAFAGSASSTKTTSAAAAANASGSASERADG</sequence>
<feature type="region of interest" description="Disordered" evidence="3">
    <location>
        <begin position="305"/>
        <end position="344"/>
    </location>
</feature>
<feature type="compositionally biased region" description="Basic and acidic residues" evidence="3">
    <location>
        <begin position="128"/>
        <end position="143"/>
    </location>
</feature>
<evidence type="ECO:0000256" key="3">
    <source>
        <dbReference type="SAM" id="MobiDB-lite"/>
    </source>
</evidence>
<dbReference type="InterPro" id="IPR011760">
    <property type="entry name" value="PsdUridine_synth_TruD_insert"/>
</dbReference>
<dbReference type="PROSITE" id="PS50984">
    <property type="entry name" value="TRUD"/>
    <property type="match status" value="1"/>
</dbReference>
<feature type="compositionally biased region" description="Low complexity" evidence="3">
    <location>
        <begin position="862"/>
        <end position="891"/>
    </location>
</feature>
<dbReference type="GO" id="GO:0160150">
    <property type="term" value="F:tRNA pseudouridine(13) synthase activity"/>
    <property type="evidence" value="ECO:0007669"/>
    <property type="project" value="UniProtKB-EC"/>
</dbReference>
<comment type="similarity">
    <text evidence="1">Belongs to the pseudouridine synthase TruD family.</text>
</comment>
<feature type="region of interest" description="Disordered" evidence="3">
    <location>
        <begin position="1"/>
        <end position="42"/>
    </location>
</feature>
<feature type="region of interest" description="Disordered" evidence="3">
    <location>
        <begin position="371"/>
        <end position="409"/>
    </location>
</feature>
<feature type="region of interest" description="Disordered" evidence="3">
    <location>
        <begin position="523"/>
        <end position="546"/>
    </location>
</feature>
<feature type="compositionally biased region" description="Low complexity" evidence="3">
    <location>
        <begin position="525"/>
        <end position="546"/>
    </location>
</feature>
<feature type="compositionally biased region" description="Gly residues" evidence="3">
    <location>
        <begin position="315"/>
        <end position="326"/>
    </location>
</feature>
<evidence type="ECO:0000313" key="6">
    <source>
        <dbReference type="Proteomes" id="UP001176517"/>
    </source>
</evidence>
<feature type="region of interest" description="Disordered" evidence="3">
    <location>
        <begin position="859"/>
        <end position="891"/>
    </location>
</feature>
<dbReference type="InterPro" id="IPR020103">
    <property type="entry name" value="PsdUridine_synth_cat_dom_sf"/>
</dbReference>
<dbReference type="SUPFAM" id="SSF55120">
    <property type="entry name" value="Pseudouridine synthase"/>
    <property type="match status" value="1"/>
</dbReference>
<dbReference type="InterPro" id="IPR001656">
    <property type="entry name" value="PsdUridine_synth_TruD"/>
</dbReference>
<dbReference type="InterPro" id="IPR042214">
    <property type="entry name" value="TruD_catalytic"/>
</dbReference>
<accession>A0AAN6JQZ7</accession>
<dbReference type="Proteomes" id="UP001176517">
    <property type="component" value="Unassembled WGS sequence"/>
</dbReference>
<dbReference type="GO" id="GO:0003723">
    <property type="term" value="F:RNA binding"/>
    <property type="evidence" value="ECO:0007669"/>
    <property type="project" value="InterPro"/>
</dbReference>
<dbReference type="EMBL" id="JAPDMZ010000143">
    <property type="protein sequence ID" value="KAK0548130.1"/>
    <property type="molecule type" value="Genomic_DNA"/>
</dbReference>
<dbReference type="Gene3D" id="3.30.2350.20">
    <property type="entry name" value="TruD, catalytic domain"/>
    <property type="match status" value="2"/>
</dbReference>
<evidence type="ECO:0000259" key="4">
    <source>
        <dbReference type="PROSITE" id="PS50984"/>
    </source>
</evidence>
<keyword evidence="2 5" id="KW-0413">Isomerase</keyword>
<evidence type="ECO:0000256" key="1">
    <source>
        <dbReference type="ARBA" id="ARBA00007953"/>
    </source>
</evidence>
<keyword evidence="6" id="KW-1185">Reference proteome</keyword>
<dbReference type="AlphaFoldDB" id="A0AAN6JQZ7"/>
<dbReference type="PANTHER" id="PTHR13326">
    <property type="entry name" value="TRNA PSEUDOURIDINE SYNTHASE D"/>
    <property type="match status" value="1"/>
</dbReference>
<feature type="region of interest" description="Disordered" evidence="3">
    <location>
        <begin position="227"/>
        <end position="277"/>
    </location>
</feature>
<feature type="domain" description="TRUD" evidence="4">
    <location>
        <begin position="484"/>
        <end position="779"/>
    </location>
</feature>
<comment type="caution">
    <text evidence="5">The sequence shown here is derived from an EMBL/GenBank/DDBJ whole genome shotgun (WGS) entry which is preliminary data.</text>
</comment>
<proteinExistence type="inferred from homology"/>
<dbReference type="PANTHER" id="PTHR13326:SF21">
    <property type="entry name" value="PSEUDOURIDYLATE SYNTHASE PUS7L"/>
    <property type="match status" value="1"/>
</dbReference>
<feature type="region of interest" description="Disordered" evidence="3">
    <location>
        <begin position="167"/>
        <end position="196"/>
    </location>
</feature>
<dbReference type="Pfam" id="PF01142">
    <property type="entry name" value="TruD"/>
    <property type="match status" value="1"/>
</dbReference>
<dbReference type="EC" id="5.4.99.27" evidence="5"/>
<gene>
    <name evidence="5" type="primary">PUS7</name>
    <name evidence="5" type="ORF">OC846_004591</name>
</gene>
<protein>
    <submittedName>
        <fullName evidence="5">Multisubstrate pseudouridine synthase 7</fullName>
        <ecNumber evidence="5">5.4.99.27</ecNumber>
    </submittedName>
</protein>
<organism evidence="5 6">
    <name type="scientific">Tilletia horrida</name>
    <dbReference type="NCBI Taxonomy" id="155126"/>
    <lineage>
        <taxon>Eukaryota</taxon>
        <taxon>Fungi</taxon>
        <taxon>Dikarya</taxon>
        <taxon>Basidiomycota</taxon>
        <taxon>Ustilaginomycotina</taxon>
        <taxon>Exobasidiomycetes</taxon>
        <taxon>Tilletiales</taxon>
        <taxon>Tilletiaceae</taxon>
        <taxon>Tilletia</taxon>
    </lineage>
</organism>
<dbReference type="GO" id="GO:0005634">
    <property type="term" value="C:nucleus"/>
    <property type="evidence" value="ECO:0007669"/>
    <property type="project" value="TreeGrafter"/>
</dbReference>
<dbReference type="PIRSF" id="PIRSF037016">
    <property type="entry name" value="Pseudouridin_synth_euk_prd"/>
    <property type="match status" value="1"/>
</dbReference>
<feature type="compositionally biased region" description="Gly residues" evidence="3">
    <location>
        <begin position="378"/>
        <end position="390"/>
    </location>
</feature>
<name>A0AAN6JQZ7_9BASI</name>